<accession>Q0BZV1</accession>
<reference evidence="1 2" key="1">
    <citation type="journal article" date="2006" name="J. Bacteriol.">
        <title>Comparative genomic evidence for a close relationship between the dimorphic prosthecate bacteria Hyphomonas neptunium and Caulobacter crescentus.</title>
        <authorList>
            <person name="Badger J.H."/>
            <person name="Hoover T.R."/>
            <person name="Brun Y.V."/>
            <person name="Weiner R.M."/>
            <person name="Laub M.T."/>
            <person name="Alexandre G."/>
            <person name="Mrazek J."/>
            <person name="Ren Q."/>
            <person name="Paulsen I.T."/>
            <person name="Nelson K.E."/>
            <person name="Khouri H.M."/>
            <person name="Radune D."/>
            <person name="Sosa J."/>
            <person name="Dodson R.J."/>
            <person name="Sullivan S.A."/>
            <person name="Rosovitz M.J."/>
            <person name="Madupu R."/>
            <person name="Brinkac L.M."/>
            <person name="Durkin A.S."/>
            <person name="Daugherty S.C."/>
            <person name="Kothari S.P."/>
            <person name="Giglio M.G."/>
            <person name="Zhou L."/>
            <person name="Haft D.H."/>
            <person name="Selengut J.D."/>
            <person name="Davidsen T.M."/>
            <person name="Yang Q."/>
            <person name="Zafar N."/>
            <person name="Ward N.L."/>
        </authorList>
    </citation>
    <scope>NUCLEOTIDE SEQUENCE [LARGE SCALE GENOMIC DNA]</scope>
    <source>
        <strain evidence="1 2">ATCC 15444</strain>
    </source>
</reference>
<dbReference type="EMBL" id="CP000158">
    <property type="protein sequence ID" value="ABI76164.1"/>
    <property type="molecule type" value="Genomic_DNA"/>
</dbReference>
<sequence>MTGAGHSFKFRAVKTASKRLAFKVFHTFQVAWLGDGGAELGLNFFRLRFADFLFGLHLTFGHRFRLSVNEAGIAPSAECGP</sequence>
<evidence type="ECO:0000313" key="2">
    <source>
        <dbReference type="Proteomes" id="UP000001959"/>
    </source>
</evidence>
<dbReference type="AlphaFoldDB" id="Q0BZV1"/>
<name>Q0BZV1_HYPNA</name>
<keyword evidence="2" id="KW-1185">Reference proteome</keyword>
<evidence type="ECO:0000313" key="1">
    <source>
        <dbReference type="EMBL" id="ABI76164.1"/>
    </source>
</evidence>
<protein>
    <submittedName>
        <fullName evidence="1">Uncharacterized protein</fullName>
    </submittedName>
</protein>
<proteinExistence type="predicted"/>
<dbReference type="Proteomes" id="UP000001959">
    <property type="component" value="Chromosome"/>
</dbReference>
<dbReference type="HOGENOM" id="CLU_2569218_0_0_5"/>
<dbReference type="STRING" id="228405.HNE_2298"/>
<gene>
    <name evidence="1" type="ordered locus">HNE_2298</name>
</gene>
<dbReference type="KEGG" id="hne:HNE_2298"/>
<organism evidence="1 2">
    <name type="scientific">Hyphomonas neptunium (strain ATCC 15444)</name>
    <dbReference type="NCBI Taxonomy" id="228405"/>
    <lineage>
        <taxon>Bacteria</taxon>
        <taxon>Pseudomonadati</taxon>
        <taxon>Pseudomonadota</taxon>
        <taxon>Alphaproteobacteria</taxon>
        <taxon>Hyphomonadales</taxon>
        <taxon>Hyphomonadaceae</taxon>
        <taxon>Hyphomonas</taxon>
    </lineage>
</organism>